<dbReference type="GO" id="GO:0015919">
    <property type="term" value="P:peroxisomal membrane transport"/>
    <property type="evidence" value="ECO:0007669"/>
    <property type="project" value="InterPro"/>
</dbReference>
<keyword evidence="1" id="KW-0812">Transmembrane</keyword>
<evidence type="ECO:0008006" key="4">
    <source>
        <dbReference type="Google" id="ProtNLM"/>
    </source>
</evidence>
<dbReference type="AlphaFoldDB" id="A0A7J7NJC7"/>
<dbReference type="EMBL" id="JACGCM010000760">
    <property type="protein sequence ID" value="KAF6167351.1"/>
    <property type="molecule type" value="Genomic_DNA"/>
</dbReference>
<dbReference type="Proteomes" id="UP000541444">
    <property type="component" value="Unassembled WGS sequence"/>
</dbReference>
<name>A0A7J7NJC7_9MAGN</name>
<keyword evidence="3" id="KW-1185">Reference proteome</keyword>
<dbReference type="InterPro" id="IPR034571">
    <property type="entry name" value="APEM9"/>
</dbReference>
<evidence type="ECO:0000313" key="2">
    <source>
        <dbReference type="EMBL" id="KAF6167351.1"/>
    </source>
</evidence>
<comment type="caution">
    <text evidence="2">The sequence shown here is derived from an EMBL/GenBank/DDBJ whole genome shotgun (WGS) entry which is preliminary data.</text>
</comment>
<protein>
    <recommendedName>
        <fullName evidence="4">3-phosphoinositide-dependent protein kinase-1</fullName>
    </recommendedName>
</protein>
<proteinExistence type="predicted"/>
<feature type="transmembrane region" description="Helical" evidence="1">
    <location>
        <begin position="311"/>
        <end position="332"/>
    </location>
</feature>
<sequence>MLKEVEERARLTAHNGEEEMSKMGICLGVEEEKAELRNGRIELEKNVARLKADLIKEGKRFYLVCCMYEEALALASSVLERKTDNIEDVQLADMMESAGIVLVQSLKELGRTSEILNELKVLYGSVTAVPVQVLLTGACFQISEGFCSGLRESLDEYLAKWRYVDGQSYIFVNLEPNQAFLKGTDGHCVMEVEKYLDIVELYAVTLLGKVLNDIEVAMAWVEKAELPEENRKELLRRLHSIKSTNSSKSLEADESEAHAASGIVSTTSRVEEATTSSKDNMKQTIMKLNERMKPCFWWFRTVSIKFGNHRLIISNGKIVLWSSLIFCIYYLLRKKRTTLKQIASKQALSVKKAVVDMWQLAFSVQVDPLAAIRPVLPATHSSR</sequence>
<organism evidence="2 3">
    <name type="scientific">Kingdonia uniflora</name>
    <dbReference type="NCBI Taxonomy" id="39325"/>
    <lineage>
        <taxon>Eukaryota</taxon>
        <taxon>Viridiplantae</taxon>
        <taxon>Streptophyta</taxon>
        <taxon>Embryophyta</taxon>
        <taxon>Tracheophyta</taxon>
        <taxon>Spermatophyta</taxon>
        <taxon>Magnoliopsida</taxon>
        <taxon>Ranunculales</taxon>
        <taxon>Circaeasteraceae</taxon>
        <taxon>Kingdonia</taxon>
    </lineage>
</organism>
<reference evidence="2 3" key="1">
    <citation type="journal article" date="2020" name="IScience">
        <title>Genome Sequencing of the Endangered Kingdonia uniflora (Circaeasteraceae, Ranunculales) Reveals Potential Mechanisms of Evolutionary Specialization.</title>
        <authorList>
            <person name="Sun Y."/>
            <person name="Deng T."/>
            <person name="Zhang A."/>
            <person name="Moore M.J."/>
            <person name="Landis J.B."/>
            <person name="Lin N."/>
            <person name="Zhang H."/>
            <person name="Zhang X."/>
            <person name="Huang J."/>
            <person name="Zhang X."/>
            <person name="Sun H."/>
            <person name="Wang H."/>
        </authorList>
    </citation>
    <scope>NUCLEOTIDE SEQUENCE [LARGE SCALE GENOMIC DNA]</scope>
    <source>
        <strain evidence="2">TB1705</strain>
        <tissue evidence="2">Leaf</tissue>
    </source>
</reference>
<keyword evidence="1" id="KW-1133">Transmembrane helix</keyword>
<dbReference type="PANTHER" id="PTHR36361:SF1">
    <property type="entry name" value="PROTEIN APEM9"/>
    <property type="match status" value="1"/>
</dbReference>
<dbReference type="OrthoDB" id="1919407at2759"/>
<evidence type="ECO:0000256" key="1">
    <source>
        <dbReference type="SAM" id="Phobius"/>
    </source>
</evidence>
<dbReference type="PANTHER" id="PTHR36361">
    <property type="entry name" value="PROTEIN APEM9"/>
    <property type="match status" value="1"/>
</dbReference>
<evidence type="ECO:0000313" key="3">
    <source>
        <dbReference type="Proteomes" id="UP000541444"/>
    </source>
</evidence>
<accession>A0A7J7NJC7</accession>
<keyword evidence="1" id="KW-0472">Membrane</keyword>
<gene>
    <name evidence="2" type="ORF">GIB67_043212</name>
</gene>